<evidence type="ECO:0000256" key="3">
    <source>
        <dbReference type="ARBA" id="ARBA00021563"/>
    </source>
</evidence>
<evidence type="ECO:0000256" key="6">
    <source>
        <dbReference type="ARBA" id="ARBA00022519"/>
    </source>
</evidence>
<keyword evidence="7" id="KW-0812">Transmembrane</keyword>
<evidence type="ECO:0000256" key="4">
    <source>
        <dbReference type="ARBA" id="ARBA00022448"/>
    </source>
</evidence>
<reference evidence="11" key="1">
    <citation type="submission" date="2021-01" db="EMBL/GenBank/DDBJ databases">
        <title>Genome sequence of strain Noviherbaspirillum sp. DKR-6.</title>
        <authorList>
            <person name="Chaudhary D.K."/>
        </authorList>
    </citation>
    <scope>NUCLEOTIDE SEQUENCE</scope>
    <source>
        <strain evidence="11">DKR-6</strain>
    </source>
</reference>
<keyword evidence="4" id="KW-0813">Transport</keyword>
<comment type="similarity">
    <text evidence="2">Belongs to the GSP N family.</text>
</comment>
<dbReference type="Pfam" id="PF01203">
    <property type="entry name" value="T2SSN"/>
    <property type="match status" value="1"/>
</dbReference>
<evidence type="ECO:0000256" key="9">
    <source>
        <dbReference type="ARBA" id="ARBA00023136"/>
    </source>
</evidence>
<organism evidence="11 12">
    <name type="scientific">Noviherbaspirillum pedocola</name>
    <dbReference type="NCBI Taxonomy" id="2801341"/>
    <lineage>
        <taxon>Bacteria</taxon>
        <taxon>Pseudomonadati</taxon>
        <taxon>Pseudomonadota</taxon>
        <taxon>Betaproteobacteria</taxon>
        <taxon>Burkholderiales</taxon>
        <taxon>Oxalobacteraceae</taxon>
        <taxon>Noviherbaspirillum</taxon>
    </lineage>
</organism>
<dbReference type="GO" id="GO:0015628">
    <property type="term" value="P:protein secretion by the type II secretion system"/>
    <property type="evidence" value="ECO:0007669"/>
    <property type="project" value="InterPro"/>
</dbReference>
<keyword evidence="9" id="KW-0472">Membrane</keyword>
<keyword evidence="6" id="KW-0997">Cell inner membrane</keyword>
<keyword evidence="5" id="KW-1003">Cell membrane</keyword>
<dbReference type="GO" id="GO:0005886">
    <property type="term" value="C:plasma membrane"/>
    <property type="evidence" value="ECO:0007669"/>
    <property type="project" value="UniProtKB-SubCell"/>
</dbReference>
<dbReference type="EMBL" id="JAEPBG010000007">
    <property type="protein sequence ID" value="MBK4736439.1"/>
    <property type="molecule type" value="Genomic_DNA"/>
</dbReference>
<evidence type="ECO:0000313" key="12">
    <source>
        <dbReference type="Proteomes" id="UP000622890"/>
    </source>
</evidence>
<accession>A0A934T0S5</accession>
<dbReference type="InterPro" id="IPR022792">
    <property type="entry name" value="T2SS_protein-GspN"/>
</dbReference>
<dbReference type="GO" id="GO:0015627">
    <property type="term" value="C:type II protein secretion system complex"/>
    <property type="evidence" value="ECO:0007669"/>
    <property type="project" value="InterPro"/>
</dbReference>
<dbReference type="Proteomes" id="UP000622890">
    <property type="component" value="Unassembled WGS sequence"/>
</dbReference>
<name>A0A934T0S5_9BURK</name>
<dbReference type="AlphaFoldDB" id="A0A934T0S5"/>
<evidence type="ECO:0000256" key="5">
    <source>
        <dbReference type="ARBA" id="ARBA00022475"/>
    </source>
</evidence>
<evidence type="ECO:0000256" key="8">
    <source>
        <dbReference type="ARBA" id="ARBA00022927"/>
    </source>
</evidence>
<evidence type="ECO:0000256" key="2">
    <source>
        <dbReference type="ARBA" id="ARBA00007208"/>
    </source>
</evidence>
<proteinExistence type="inferred from homology"/>
<comment type="caution">
    <text evidence="11">The sequence shown here is derived from an EMBL/GenBank/DDBJ whole genome shotgun (WGS) entry which is preliminary data.</text>
</comment>
<sequence length="230" mass="24591">MSLIVERQTGGRFALGDAQGSLWNGSAFFGGAPGADAAVTPLLPGRFAWRISPLVLFGRVDAELSNRQALSQPMRITGSWSEWQLGPSAILLPAERLAALGAPLNTLQPSGRMTLSWQPLKIAREGRQVAMTGAMALQLDDIASRLSPVRPLGSYRLTMDWRGQAAPLTLTTLSGALELSGAGRIDRGRLQFSGRAAAAPGQEARLANLLNLLGQRRSEGGKEYISLEFK</sequence>
<evidence type="ECO:0000256" key="10">
    <source>
        <dbReference type="ARBA" id="ARBA00030772"/>
    </source>
</evidence>
<evidence type="ECO:0000313" key="11">
    <source>
        <dbReference type="EMBL" id="MBK4736439.1"/>
    </source>
</evidence>
<keyword evidence="8" id="KW-0653">Protein transport</keyword>
<protein>
    <recommendedName>
        <fullName evidence="3">Type II secretion system protein N</fullName>
    </recommendedName>
    <alternativeName>
        <fullName evidence="10">General secretion pathway protein N</fullName>
    </alternativeName>
</protein>
<evidence type="ECO:0000256" key="7">
    <source>
        <dbReference type="ARBA" id="ARBA00022692"/>
    </source>
</evidence>
<evidence type="ECO:0000256" key="1">
    <source>
        <dbReference type="ARBA" id="ARBA00004533"/>
    </source>
</evidence>
<comment type="subcellular location">
    <subcellularLocation>
        <location evidence="1">Cell inner membrane</location>
    </subcellularLocation>
</comment>
<gene>
    <name evidence="11" type="primary">gspN</name>
    <name evidence="11" type="ORF">JJB74_17590</name>
</gene>
<keyword evidence="12" id="KW-1185">Reference proteome</keyword>